<dbReference type="EMBL" id="JAUJYN010000006">
    <property type="protein sequence ID" value="KAK1269289.1"/>
    <property type="molecule type" value="Genomic_DNA"/>
</dbReference>
<dbReference type="AlphaFoldDB" id="A0AAV9AZ06"/>
<dbReference type="PANTHER" id="PTHR11802:SF29">
    <property type="entry name" value="SERINE CARBOXYPEPTIDASE-LIKE 19"/>
    <property type="match status" value="1"/>
</dbReference>
<dbReference type="Gene3D" id="3.40.50.1820">
    <property type="entry name" value="alpha/beta hydrolase"/>
    <property type="match status" value="1"/>
</dbReference>
<keyword evidence="3" id="KW-0121">Carboxypeptidase</keyword>
<dbReference type="PROSITE" id="PS00560">
    <property type="entry name" value="CARBOXYPEPT_SER_HIS"/>
    <property type="match status" value="1"/>
</dbReference>
<dbReference type="GO" id="GO:0019748">
    <property type="term" value="P:secondary metabolic process"/>
    <property type="evidence" value="ECO:0007669"/>
    <property type="project" value="TreeGrafter"/>
</dbReference>
<comment type="caution">
    <text evidence="3">The sequence shown here is derived from an EMBL/GenBank/DDBJ whole genome shotgun (WGS) entry which is preliminary data.</text>
</comment>
<reference evidence="3" key="1">
    <citation type="journal article" date="2023" name="Nat. Commun.">
        <title>Diploid and tetraploid genomes of Acorus and the evolution of monocots.</title>
        <authorList>
            <person name="Ma L."/>
            <person name="Liu K.W."/>
            <person name="Li Z."/>
            <person name="Hsiao Y.Y."/>
            <person name="Qi Y."/>
            <person name="Fu T."/>
            <person name="Tang G.D."/>
            <person name="Zhang D."/>
            <person name="Sun W.H."/>
            <person name="Liu D.K."/>
            <person name="Li Y."/>
            <person name="Chen G.Z."/>
            <person name="Liu X.D."/>
            <person name="Liao X.Y."/>
            <person name="Jiang Y.T."/>
            <person name="Yu X."/>
            <person name="Hao Y."/>
            <person name="Huang J."/>
            <person name="Zhao X.W."/>
            <person name="Ke S."/>
            <person name="Chen Y.Y."/>
            <person name="Wu W.L."/>
            <person name="Hsu J.L."/>
            <person name="Lin Y.F."/>
            <person name="Huang M.D."/>
            <person name="Li C.Y."/>
            <person name="Huang L."/>
            <person name="Wang Z.W."/>
            <person name="Zhao X."/>
            <person name="Zhong W.Y."/>
            <person name="Peng D.H."/>
            <person name="Ahmad S."/>
            <person name="Lan S."/>
            <person name="Zhang J.S."/>
            <person name="Tsai W.C."/>
            <person name="Van de Peer Y."/>
            <person name="Liu Z.J."/>
        </authorList>
    </citation>
    <scope>NUCLEOTIDE SEQUENCE</scope>
    <source>
        <strain evidence="3">SCP</strain>
    </source>
</reference>
<evidence type="ECO:0000313" key="4">
    <source>
        <dbReference type="Proteomes" id="UP001179952"/>
    </source>
</evidence>
<keyword evidence="2" id="KW-0325">Glycoprotein</keyword>
<dbReference type="InterPro" id="IPR033124">
    <property type="entry name" value="Ser_caboxypep_his_AS"/>
</dbReference>
<reference evidence="3" key="2">
    <citation type="submission" date="2023-06" db="EMBL/GenBank/DDBJ databases">
        <authorList>
            <person name="Ma L."/>
            <person name="Liu K.-W."/>
            <person name="Li Z."/>
            <person name="Hsiao Y.-Y."/>
            <person name="Qi Y."/>
            <person name="Fu T."/>
            <person name="Tang G."/>
            <person name="Zhang D."/>
            <person name="Sun W.-H."/>
            <person name="Liu D.-K."/>
            <person name="Li Y."/>
            <person name="Chen G.-Z."/>
            <person name="Liu X.-D."/>
            <person name="Liao X.-Y."/>
            <person name="Jiang Y.-T."/>
            <person name="Yu X."/>
            <person name="Hao Y."/>
            <person name="Huang J."/>
            <person name="Zhao X.-W."/>
            <person name="Ke S."/>
            <person name="Chen Y.-Y."/>
            <person name="Wu W.-L."/>
            <person name="Hsu J.-L."/>
            <person name="Lin Y.-F."/>
            <person name="Huang M.-D."/>
            <person name="Li C.-Y."/>
            <person name="Huang L."/>
            <person name="Wang Z.-W."/>
            <person name="Zhao X."/>
            <person name="Zhong W.-Y."/>
            <person name="Peng D.-H."/>
            <person name="Ahmad S."/>
            <person name="Lan S."/>
            <person name="Zhang J.-S."/>
            <person name="Tsai W.-C."/>
            <person name="Van De Peer Y."/>
            <person name="Liu Z.-J."/>
        </authorList>
    </citation>
    <scope>NUCLEOTIDE SEQUENCE</scope>
    <source>
        <strain evidence="3">SCP</strain>
        <tissue evidence="3">Leaves</tissue>
    </source>
</reference>
<name>A0AAV9AZ06_ACOGR</name>
<evidence type="ECO:0000256" key="1">
    <source>
        <dbReference type="ARBA" id="ARBA00009431"/>
    </source>
</evidence>
<dbReference type="Pfam" id="PF00450">
    <property type="entry name" value="Peptidase_S10"/>
    <property type="match status" value="1"/>
</dbReference>
<gene>
    <name evidence="3" type="ORF">QJS04_geneDACA024083</name>
</gene>
<dbReference type="PANTHER" id="PTHR11802">
    <property type="entry name" value="SERINE PROTEASE FAMILY S10 SERINE CARBOXYPEPTIDASE"/>
    <property type="match status" value="1"/>
</dbReference>
<protein>
    <submittedName>
        <fullName evidence="3">Serine carboxypeptidase-like 18</fullName>
    </submittedName>
</protein>
<dbReference type="SUPFAM" id="SSF53474">
    <property type="entry name" value="alpha/beta-Hydrolases"/>
    <property type="match status" value="1"/>
</dbReference>
<dbReference type="GO" id="GO:0004185">
    <property type="term" value="F:serine-type carboxypeptidase activity"/>
    <property type="evidence" value="ECO:0007669"/>
    <property type="project" value="InterPro"/>
</dbReference>
<dbReference type="GO" id="GO:0006508">
    <property type="term" value="P:proteolysis"/>
    <property type="evidence" value="ECO:0007669"/>
    <property type="project" value="InterPro"/>
</dbReference>
<evidence type="ECO:0000313" key="3">
    <source>
        <dbReference type="EMBL" id="KAK1269289.1"/>
    </source>
</evidence>
<sequence length="318" mass="36242">MWASLCEMFPPWTICSLKWLDDHPQFLSNPLYIGGDSYGGKVVPVITHEIVKDIEAGKQPLLNLKGYVIGNPITEARFDDNSFVPYSFGMGLISKELYMAAKKSCRGGEYAKPKNAECARDVGAINECISGLNQAHILEPKCEIFLPHPRQMRHLVDQSLELMPPLLIPDIKCRSYGFMLSNYWANNDTVREALRIQMNTVEEWVRCDYDVPYVQDISSSIPYHHILTTRGYRALVYSGDHDLSLSHVGTQAWIKTLNFSIVDDWRPWSVDGQVAGYTRSFANNLTFALVKGAGHIAPEHRPKESYNMFERWIFHKPL</sequence>
<organism evidence="3 4">
    <name type="scientific">Acorus gramineus</name>
    <name type="common">Dwarf sweet flag</name>
    <dbReference type="NCBI Taxonomy" id="55184"/>
    <lineage>
        <taxon>Eukaryota</taxon>
        <taxon>Viridiplantae</taxon>
        <taxon>Streptophyta</taxon>
        <taxon>Embryophyta</taxon>
        <taxon>Tracheophyta</taxon>
        <taxon>Spermatophyta</taxon>
        <taxon>Magnoliopsida</taxon>
        <taxon>Liliopsida</taxon>
        <taxon>Acoraceae</taxon>
        <taxon>Acorus</taxon>
    </lineage>
</organism>
<dbReference type="InterPro" id="IPR001563">
    <property type="entry name" value="Peptidase_S10"/>
</dbReference>
<comment type="similarity">
    <text evidence="1">Belongs to the peptidase S10 family.</text>
</comment>
<dbReference type="GO" id="GO:0016747">
    <property type="term" value="F:acyltransferase activity, transferring groups other than amino-acyl groups"/>
    <property type="evidence" value="ECO:0007669"/>
    <property type="project" value="TreeGrafter"/>
</dbReference>
<dbReference type="PRINTS" id="PR00724">
    <property type="entry name" value="CRBOXYPTASEC"/>
</dbReference>
<dbReference type="Proteomes" id="UP001179952">
    <property type="component" value="Unassembled WGS sequence"/>
</dbReference>
<accession>A0AAV9AZ06</accession>
<keyword evidence="3" id="KW-0645">Protease</keyword>
<dbReference type="InterPro" id="IPR029058">
    <property type="entry name" value="AB_hydrolase_fold"/>
</dbReference>
<evidence type="ECO:0000256" key="2">
    <source>
        <dbReference type="ARBA" id="ARBA00023180"/>
    </source>
</evidence>
<keyword evidence="3" id="KW-0378">Hydrolase</keyword>
<proteinExistence type="inferred from homology"/>
<keyword evidence="4" id="KW-1185">Reference proteome</keyword>